<keyword evidence="7 10" id="KW-0676">Redox-active center</keyword>
<dbReference type="Proteomes" id="UP000251571">
    <property type="component" value="Unassembled WGS sequence"/>
</dbReference>
<dbReference type="GO" id="GO:0016668">
    <property type="term" value="F:oxidoreductase activity, acting on a sulfur group of donors, NAD(P) as acceptor"/>
    <property type="evidence" value="ECO:0007669"/>
    <property type="project" value="InterPro"/>
</dbReference>
<dbReference type="InterPro" id="IPR023753">
    <property type="entry name" value="FAD/NAD-binding_dom"/>
</dbReference>
<dbReference type="PANTHER" id="PTHR43014:SF2">
    <property type="entry name" value="MERCURIC REDUCTASE"/>
    <property type="match status" value="1"/>
</dbReference>
<dbReference type="Gene3D" id="3.50.50.60">
    <property type="entry name" value="FAD/NAD(P)-binding domain"/>
    <property type="match status" value="2"/>
</dbReference>
<accession>A0A2Y9C5H9</accession>
<dbReference type="EMBL" id="QGDJ01000002">
    <property type="protein sequence ID" value="PWJ20933.1"/>
    <property type="molecule type" value="Genomic_DNA"/>
</dbReference>
<dbReference type="InterPro" id="IPR001100">
    <property type="entry name" value="Pyr_nuc-diS_OxRdtase"/>
</dbReference>
<evidence type="ECO:0000256" key="5">
    <source>
        <dbReference type="ARBA" id="ARBA00023002"/>
    </source>
</evidence>
<dbReference type="Pfam" id="PF07992">
    <property type="entry name" value="Pyr_redox_2"/>
    <property type="match status" value="1"/>
</dbReference>
<keyword evidence="2 10" id="KW-0285">Flavoprotein</keyword>
<evidence type="ECO:0000259" key="11">
    <source>
        <dbReference type="Pfam" id="PF02852"/>
    </source>
</evidence>
<keyword evidence="4" id="KW-0521">NADP</keyword>
<dbReference type="Gene3D" id="3.30.390.30">
    <property type="match status" value="1"/>
</dbReference>
<evidence type="ECO:0000313" key="14">
    <source>
        <dbReference type="EMBL" id="SSA41343.1"/>
    </source>
</evidence>
<reference evidence="13 15" key="2">
    <citation type="submission" date="2018-03" db="EMBL/GenBank/DDBJ databases">
        <title>Genomic Encyclopedia of Archaeal and Bacterial Type Strains, Phase II (KMG-II): from individual species to whole genera.</title>
        <authorList>
            <person name="Goeker M."/>
        </authorList>
    </citation>
    <scope>NUCLEOTIDE SEQUENCE [LARGE SCALE GENOMIC DNA]</scope>
    <source>
        <strain evidence="13 15">DSM 25227</strain>
    </source>
</reference>
<dbReference type="Proteomes" id="UP000245839">
    <property type="component" value="Unassembled WGS sequence"/>
</dbReference>
<feature type="binding site" evidence="8">
    <location>
        <begin position="195"/>
        <end position="202"/>
    </location>
    <ligand>
        <name>NAD(+)</name>
        <dbReference type="ChEBI" id="CHEBI:57540"/>
    </ligand>
</feature>
<feature type="binding site" evidence="8">
    <location>
        <begin position="158"/>
        <end position="160"/>
    </location>
    <ligand>
        <name>FAD</name>
        <dbReference type="ChEBI" id="CHEBI:57692"/>
    </ligand>
</feature>
<evidence type="ECO:0000256" key="4">
    <source>
        <dbReference type="ARBA" id="ARBA00022857"/>
    </source>
</evidence>
<dbReference type="SUPFAM" id="SSF51905">
    <property type="entry name" value="FAD/NAD(P)-binding domain"/>
    <property type="match status" value="1"/>
</dbReference>
<dbReference type="InterPro" id="IPR012999">
    <property type="entry name" value="Pyr_OxRdtase_I_AS"/>
</dbReference>
<dbReference type="InterPro" id="IPR036188">
    <property type="entry name" value="FAD/NAD-bd_sf"/>
</dbReference>
<feature type="binding site" evidence="8">
    <location>
        <position position="319"/>
    </location>
    <ligand>
        <name>FAD</name>
        <dbReference type="ChEBI" id="CHEBI:57692"/>
    </ligand>
</feature>
<feature type="binding site" evidence="8">
    <location>
        <position position="280"/>
    </location>
    <ligand>
        <name>NAD(+)</name>
        <dbReference type="ChEBI" id="CHEBI:57540"/>
    </ligand>
</feature>
<dbReference type="EMBL" id="UETC01000002">
    <property type="protein sequence ID" value="SSA41343.1"/>
    <property type="molecule type" value="Genomic_DNA"/>
</dbReference>
<protein>
    <submittedName>
        <fullName evidence="13">Pyruvate/2-oxoglutarate dehydrogenase complex dihydrolipoamide dehydrogenase (E3) component</fullName>
    </submittedName>
    <submittedName>
        <fullName evidence="14">Pyruvate/2-oxoglutarate dehydrogenase complex, dihydrolipoamide dehydrogenase (E3) component</fullName>
    </submittedName>
</protein>
<dbReference type="PRINTS" id="PR00411">
    <property type="entry name" value="PNDRDTASEI"/>
</dbReference>
<keyword evidence="8" id="KW-0547">Nucleotide-binding</keyword>
<feature type="domain" description="Pyridine nucleotide-disulphide oxidoreductase dimerisation" evidence="11">
    <location>
        <begin position="354"/>
        <end position="462"/>
    </location>
</feature>
<evidence type="ECO:0000256" key="7">
    <source>
        <dbReference type="ARBA" id="ARBA00023284"/>
    </source>
</evidence>
<evidence type="ECO:0000256" key="2">
    <source>
        <dbReference type="ARBA" id="ARBA00022630"/>
    </source>
</evidence>
<keyword evidence="6" id="KW-1015">Disulfide bond</keyword>
<evidence type="ECO:0000313" key="13">
    <source>
        <dbReference type="EMBL" id="PWJ20933.1"/>
    </source>
</evidence>
<sequence>MKDTAHTPNETLRPQEPVMQEIKTDVLVIGAGSGGLSFAAGASQMGADVTLLEGHKMGGDCLNFGCVPSKALIAAGKQAQAMRTGETLGVTPVLPKVSYAEAKRHVHRVIETIAPVDSQERFEGLGVRVIREYGRFVDKETVEAGRYRIKARRVVIATGSSPFVPPIPGLDEVPFETNETLFDLMEKPDHLIVVGGGPIGMEMAQAHVRLGSRVTVIEGAKALGKDDPEMAEVVLKRLRKEGVEIVEEAQVSRVSGKKGTITVHTPKGDFTGDTLLMAVGRKANIERLNLDAAGIKHDRAITVGADLRTTNRRVYAIGDVAGGFQFTHVAGYHGATVIRPILFGLPAKARTDHIPWATYTDPELAQVGLTEAQAVERHGKHAVEVLRFPYHENDRAIAEGKTDGLIKVMVVKGRPVGASIAGEKAGELIGLWALVLANKLKIGAVAAMVAPYPTLGEISKRAAGQYYVPRLFQSDMVKKVVGLVQKYLP</sequence>
<dbReference type="FunFam" id="3.30.390.30:FF:000001">
    <property type="entry name" value="Dihydrolipoyl dehydrogenase"/>
    <property type="match status" value="1"/>
</dbReference>
<feature type="binding site" evidence="8">
    <location>
        <position position="134"/>
    </location>
    <ligand>
        <name>FAD</name>
        <dbReference type="ChEBI" id="CHEBI:57692"/>
    </ligand>
</feature>
<gene>
    <name evidence="13" type="ORF">BCF38_102180</name>
    <name evidence="14" type="ORF">SAMN05421539_102180</name>
</gene>
<keyword evidence="14" id="KW-0670">Pyruvate</keyword>
<dbReference type="InterPro" id="IPR004099">
    <property type="entry name" value="Pyr_nucl-diS_OxRdtase_dimer"/>
</dbReference>
<dbReference type="Pfam" id="PF02852">
    <property type="entry name" value="Pyr_redox_dim"/>
    <property type="match status" value="1"/>
</dbReference>
<evidence type="ECO:0000256" key="9">
    <source>
        <dbReference type="PIRSR" id="PIRSR000350-4"/>
    </source>
</evidence>
<dbReference type="SUPFAM" id="SSF55424">
    <property type="entry name" value="FAD/NAD-linked reductases, dimerisation (C-terminal) domain"/>
    <property type="match status" value="1"/>
</dbReference>
<dbReference type="GO" id="GO:0003955">
    <property type="term" value="F:NAD(P)H dehydrogenase (quinone) activity"/>
    <property type="evidence" value="ECO:0007669"/>
    <property type="project" value="TreeGrafter"/>
</dbReference>
<evidence type="ECO:0000259" key="12">
    <source>
        <dbReference type="Pfam" id="PF07992"/>
    </source>
</evidence>
<evidence type="ECO:0000256" key="8">
    <source>
        <dbReference type="PIRSR" id="PIRSR000350-3"/>
    </source>
</evidence>
<dbReference type="AlphaFoldDB" id="A0A2Y9C5H9"/>
<keyword evidence="8" id="KW-0520">NAD</keyword>
<dbReference type="PIRSF" id="PIRSF000350">
    <property type="entry name" value="Mercury_reductase_MerA"/>
    <property type="match status" value="1"/>
</dbReference>
<name>A0A2Y9C5H9_9RHOB</name>
<evidence type="ECO:0000256" key="10">
    <source>
        <dbReference type="RuleBase" id="RU003691"/>
    </source>
</evidence>
<comment type="cofactor">
    <cofactor evidence="8">
        <name>FAD</name>
        <dbReference type="ChEBI" id="CHEBI:57692"/>
    </cofactor>
    <text evidence="8">Binds 1 FAD per subunit.</text>
</comment>
<organism evidence="14 16">
    <name type="scientific">Jannaschia seohaensis</name>
    <dbReference type="NCBI Taxonomy" id="475081"/>
    <lineage>
        <taxon>Bacteria</taxon>
        <taxon>Pseudomonadati</taxon>
        <taxon>Pseudomonadota</taxon>
        <taxon>Alphaproteobacteria</taxon>
        <taxon>Rhodobacterales</taxon>
        <taxon>Roseobacteraceae</taxon>
        <taxon>Jannaschia</taxon>
    </lineage>
</organism>
<feature type="domain" description="FAD/NAD(P)-binding" evidence="12">
    <location>
        <begin position="25"/>
        <end position="334"/>
    </location>
</feature>
<evidence type="ECO:0000256" key="1">
    <source>
        <dbReference type="ARBA" id="ARBA00007532"/>
    </source>
</evidence>
<comment type="similarity">
    <text evidence="1 10">Belongs to the class-I pyridine nucleotide-disulfide oxidoreductase family.</text>
</comment>
<evidence type="ECO:0000313" key="16">
    <source>
        <dbReference type="Proteomes" id="UP000251571"/>
    </source>
</evidence>
<evidence type="ECO:0000313" key="15">
    <source>
        <dbReference type="Proteomes" id="UP000245839"/>
    </source>
</evidence>
<dbReference type="PROSITE" id="PS00076">
    <property type="entry name" value="PYRIDINE_REDOX_1"/>
    <property type="match status" value="1"/>
</dbReference>
<keyword evidence="3 8" id="KW-0274">FAD</keyword>
<feature type="binding site" evidence="8">
    <location>
        <position position="70"/>
    </location>
    <ligand>
        <name>FAD</name>
        <dbReference type="ChEBI" id="CHEBI:57692"/>
    </ligand>
</feature>
<keyword evidence="15" id="KW-1185">Reference proteome</keyword>
<reference evidence="14 16" key="1">
    <citation type="submission" date="2016-10" db="EMBL/GenBank/DDBJ databases">
        <authorList>
            <person name="Cai Z."/>
        </authorList>
    </citation>
    <scope>NUCLEOTIDE SEQUENCE [LARGE SCALE GENOMIC DNA]</scope>
    <source>
        <strain evidence="14 16">DSM 25227</strain>
    </source>
</reference>
<proteinExistence type="inferred from homology"/>
<feature type="binding site" evidence="8">
    <location>
        <position position="218"/>
    </location>
    <ligand>
        <name>NAD(+)</name>
        <dbReference type="ChEBI" id="CHEBI:57540"/>
    </ligand>
</feature>
<dbReference type="PANTHER" id="PTHR43014">
    <property type="entry name" value="MERCURIC REDUCTASE"/>
    <property type="match status" value="1"/>
</dbReference>
<dbReference type="InterPro" id="IPR016156">
    <property type="entry name" value="FAD/NAD-linked_Rdtase_dimer_sf"/>
</dbReference>
<keyword evidence="5 10" id="KW-0560">Oxidoreductase</keyword>
<evidence type="ECO:0000256" key="3">
    <source>
        <dbReference type="ARBA" id="ARBA00022827"/>
    </source>
</evidence>
<evidence type="ECO:0000256" key="6">
    <source>
        <dbReference type="ARBA" id="ARBA00023157"/>
    </source>
</evidence>
<feature type="disulfide bond" description="Redox-active" evidence="9">
    <location>
        <begin position="61"/>
        <end position="66"/>
    </location>
</feature>
<dbReference type="GO" id="GO:0050660">
    <property type="term" value="F:flavin adenine dinucleotide binding"/>
    <property type="evidence" value="ECO:0007669"/>
    <property type="project" value="TreeGrafter"/>
</dbReference>
<dbReference type="PRINTS" id="PR00368">
    <property type="entry name" value="FADPNR"/>
</dbReference>